<dbReference type="AlphaFoldDB" id="A0A6F8V793"/>
<evidence type="ECO:0000313" key="3">
    <source>
        <dbReference type="Proteomes" id="UP000502260"/>
    </source>
</evidence>
<accession>A0A6F8V793</accession>
<reference evidence="3" key="1">
    <citation type="submission" date="2020-03" db="EMBL/GenBank/DDBJ databases">
        <title>Complete genome sequence of sulfur-oxidizing bacterium skT11.</title>
        <authorList>
            <person name="Kanda M."/>
            <person name="Kojima H."/>
            <person name="Fukui M."/>
        </authorList>
    </citation>
    <scope>NUCLEOTIDE SEQUENCE [LARGE SCALE GENOMIC DNA]</scope>
    <source>
        <strain evidence="3">skT11</strain>
    </source>
</reference>
<protein>
    <submittedName>
        <fullName evidence="2">Uncharacterized protein</fullName>
    </submittedName>
</protein>
<keyword evidence="1" id="KW-0472">Membrane</keyword>
<dbReference type="Proteomes" id="UP000502260">
    <property type="component" value="Chromosome"/>
</dbReference>
<name>A0A6F8V793_9PROT</name>
<dbReference type="NCBIfam" id="NF045611">
    <property type="entry name" value="small_CydP"/>
    <property type="match status" value="1"/>
</dbReference>
<keyword evidence="1" id="KW-1133">Transmembrane helix</keyword>
<feature type="transmembrane region" description="Helical" evidence="1">
    <location>
        <begin position="28"/>
        <end position="49"/>
    </location>
</feature>
<dbReference type="EMBL" id="AP022853">
    <property type="protein sequence ID" value="BCB25180.1"/>
    <property type="molecule type" value="Genomic_DNA"/>
</dbReference>
<keyword evidence="3" id="KW-1185">Reference proteome</keyword>
<gene>
    <name evidence="2" type="ORF">SKTS_00660</name>
</gene>
<organism evidence="2 3">
    <name type="scientific">Sulfurimicrobium lacus</name>
    <dbReference type="NCBI Taxonomy" id="2715678"/>
    <lineage>
        <taxon>Bacteria</taxon>
        <taxon>Pseudomonadati</taxon>
        <taxon>Pseudomonadota</taxon>
        <taxon>Betaproteobacteria</taxon>
        <taxon>Nitrosomonadales</taxon>
        <taxon>Sulfuricellaceae</taxon>
        <taxon>Sulfurimicrobium</taxon>
    </lineage>
</organism>
<dbReference type="KEGG" id="slac:SKTS_00660"/>
<evidence type="ECO:0000313" key="2">
    <source>
        <dbReference type="EMBL" id="BCB25180.1"/>
    </source>
</evidence>
<dbReference type="RefSeq" id="WP_173058689.1">
    <property type="nucleotide sequence ID" value="NZ_AP022853.1"/>
</dbReference>
<proteinExistence type="predicted"/>
<dbReference type="InterPro" id="IPR054636">
    <property type="entry name" value="CydP"/>
</dbReference>
<keyword evidence="1" id="KW-0812">Transmembrane</keyword>
<evidence type="ECO:0000256" key="1">
    <source>
        <dbReference type="SAM" id="Phobius"/>
    </source>
</evidence>
<sequence>MENPRRSSPSRLGQCGQVLRNKPLLRHLTILLALKIALLWLLWAVFIHGQRVEVDPAHMGSRLSLSPFFSNAIGGNNDRPVRC</sequence>